<gene>
    <name evidence="1" type="ORF">RRF57_007663</name>
</gene>
<dbReference type="AlphaFoldDB" id="A0AAN7UVN3"/>
<sequence length="125" mass="14052">MPRHAYSFNAGLGTIGINRGSDRIGILDALSSDFGSIYIFLFDRTRLLFNRFLDYSRLEGFCLIDRCRIASATTVARRDTYGWRVALGNFLLGRADDFVRFADFPAFTCAITLNPDMPVLVALVK</sequence>
<evidence type="ECO:0000313" key="2">
    <source>
        <dbReference type="Proteomes" id="UP001305414"/>
    </source>
</evidence>
<dbReference type="Proteomes" id="UP001305414">
    <property type="component" value="Unassembled WGS sequence"/>
</dbReference>
<accession>A0AAN7UVN3</accession>
<comment type="caution">
    <text evidence="1">The sequence shown here is derived from an EMBL/GenBank/DDBJ whole genome shotgun (WGS) entry which is preliminary data.</text>
</comment>
<name>A0AAN7UVN3_9PEZI</name>
<proteinExistence type="predicted"/>
<dbReference type="EMBL" id="JAWHQM010000022">
    <property type="protein sequence ID" value="KAK5631949.1"/>
    <property type="molecule type" value="Genomic_DNA"/>
</dbReference>
<protein>
    <submittedName>
        <fullName evidence="1">Uncharacterized protein</fullName>
    </submittedName>
</protein>
<reference evidence="1 2" key="1">
    <citation type="submission" date="2023-10" db="EMBL/GenBank/DDBJ databases">
        <title>Draft genome sequence of Xylaria bambusicola isolate GMP-LS, the root and basal stem rot pathogen of sugarcane in Indonesia.</title>
        <authorList>
            <person name="Selvaraj P."/>
            <person name="Muralishankar V."/>
            <person name="Muruganantham S."/>
            <person name="Sp S."/>
            <person name="Haryani S."/>
            <person name="Lau K.J.X."/>
            <person name="Naqvi N.I."/>
        </authorList>
    </citation>
    <scope>NUCLEOTIDE SEQUENCE [LARGE SCALE GENOMIC DNA]</scope>
    <source>
        <strain evidence="1">GMP-LS</strain>
    </source>
</reference>
<organism evidence="1 2">
    <name type="scientific">Xylaria bambusicola</name>
    <dbReference type="NCBI Taxonomy" id="326684"/>
    <lineage>
        <taxon>Eukaryota</taxon>
        <taxon>Fungi</taxon>
        <taxon>Dikarya</taxon>
        <taxon>Ascomycota</taxon>
        <taxon>Pezizomycotina</taxon>
        <taxon>Sordariomycetes</taxon>
        <taxon>Xylariomycetidae</taxon>
        <taxon>Xylariales</taxon>
        <taxon>Xylariaceae</taxon>
        <taxon>Xylaria</taxon>
    </lineage>
</organism>
<evidence type="ECO:0000313" key="1">
    <source>
        <dbReference type="EMBL" id="KAK5631949.1"/>
    </source>
</evidence>
<keyword evidence="2" id="KW-1185">Reference proteome</keyword>